<evidence type="ECO:0000313" key="1">
    <source>
        <dbReference type="EMBL" id="PVX50956.1"/>
    </source>
</evidence>
<dbReference type="Proteomes" id="UP000251835">
    <property type="component" value="Unassembled WGS sequence"/>
</dbReference>
<dbReference type="AlphaFoldDB" id="A0A7L4UQ71"/>
<evidence type="ECO:0000313" key="2">
    <source>
        <dbReference type="Proteomes" id="UP000251835"/>
    </source>
</evidence>
<keyword evidence="2" id="KW-1185">Reference proteome</keyword>
<accession>A0A7L4UQ71</accession>
<name>A0A7L4UQ71_BALHA</name>
<dbReference type="EMBL" id="QENZ01000004">
    <property type="protein sequence ID" value="PVX50956.1"/>
    <property type="molecule type" value="Genomic_DNA"/>
</dbReference>
<gene>
    <name evidence="1" type="ORF">C7377_1286</name>
</gene>
<reference evidence="1 2" key="1">
    <citation type="submission" date="2018-05" db="EMBL/GenBank/DDBJ databases">
        <title>Genomic Encyclopedia of Type Strains, Phase IV (KMG-IV): sequencing the most valuable type-strain genomes for metagenomic binning, comparative biology and taxonomic classification.</title>
        <authorList>
            <person name="Goeker M."/>
        </authorList>
    </citation>
    <scope>NUCLEOTIDE SEQUENCE [LARGE SCALE GENOMIC DNA]</scope>
    <source>
        <strain evidence="1 2">DSM 28579</strain>
    </source>
</reference>
<protein>
    <recommendedName>
        <fullName evidence="3">Phosphoribosylpyrophosphate synthetase</fullName>
    </recommendedName>
</protein>
<sequence length="99" mass="11294">MEAYDTLVHGIEGLRKQGYTKDFNLNNNCIEASDRSCKLLHNEFEIDKFFRFEGETNPADSSILYAISSLKDDTKGVLVNAYGIYSDDMTDEMIKKLNL</sequence>
<evidence type="ECO:0008006" key="3">
    <source>
        <dbReference type="Google" id="ProtNLM"/>
    </source>
</evidence>
<comment type="caution">
    <text evidence="1">The sequence shown here is derived from an EMBL/GenBank/DDBJ whole genome shotgun (WGS) entry which is preliminary data.</text>
</comment>
<organism evidence="1 2">
    <name type="scientific">Balneicella halophila</name>
    <dbReference type="NCBI Taxonomy" id="1537566"/>
    <lineage>
        <taxon>Bacteria</taxon>
        <taxon>Pseudomonadati</taxon>
        <taxon>Bacteroidota</taxon>
        <taxon>Bacteroidia</taxon>
        <taxon>Bacteroidales</taxon>
        <taxon>Balneicellaceae</taxon>
        <taxon>Balneicella</taxon>
    </lineage>
</organism>
<proteinExistence type="predicted"/>